<dbReference type="PANTHER" id="PTHR16717">
    <property type="entry name" value="CYTOCHROME C OXIDASE POLYPEPTIDE VIII"/>
    <property type="match status" value="1"/>
</dbReference>
<name>A0ABD1F9G1_HYPHA</name>
<comment type="caution">
    <text evidence="2">The sequence shown here is derived from an EMBL/GenBank/DDBJ whole genome shotgun (WGS) entry which is preliminary data.</text>
</comment>
<reference evidence="2 3" key="1">
    <citation type="submission" date="2024-05" db="EMBL/GenBank/DDBJ databases">
        <title>Genetic variation in Jamaican populations of the coffee berry borer (Hypothenemus hampei).</title>
        <authorList>
            <person name="Errbii M."/>
            <person name="Myrie A."/>
        </authorList>
    </citation>
    <scope>NUCLEOTIDE SEQUENCE [LARGE SCALE GENOMIC DNA]</scope>
    <source>
        <strain evidence="2">JA-Hopewell-2020-01-JO</strain>
        <tissue evidence="2">Whole body</tissue>
    </source>
</reference>
<keyword evidence="1" id="KW-0812">Transmembrane</keyword>
<keyword evidence="1" id="KW-1133">Transmembrane helix</keyword>
<dbReference type="Proteomes" id="UP001566132">
    <property type="component" value="Unassembled WGS sequence"/>
</dbReference>
<dbReference type="PANTHER" id="PTHR16717:SF5">
    <property type="entry name" value="CYTOCHROME C OXIDASE SUBUNIT 8, ISOFORM A"/>
    <property type="match status" value="1"/>
</dbReference>
<evidence type="ECO:0000256" key="1">
    <source>
        <dbReference type="SAM" id="Phobius"/>
    </source>
</evidence>
<gene>
    <name evidence="2" type="ORF">ABEB36_003527</name>
</gene>
<keyword evidence="1" id="KW-0472">Membrane</keyword>
<organism evidence="2 3">
    <name type="scientific">Hypothenemus hampei</name>
    <name type="common">Coffee berry borer</name>
    <dbReference type="NCBI Taxonomy" id="57062"/>
    <lineage>
        <taxon>Eukaryota</taxon>
        <taxon>Metazoa</taxon>
        <taxon>Ecdysozoa</taxon>
        <taxon>Arthropoda</taxon>
        <taxon>Hexapoda</taxon>
        <taxon>Insecta</taxon>
        <taxon>Pterygota</taxon>
        <taxon>Neoptera</taxon>
        <taxon>Endopterygota</taxon>
        <taxon>Coleoptera</taxon>
        <taxon>Polyphaga</taxon>
        <taxon>Cucujiformia</taxon>
        <taxon>Curculionidae</taxon>
        <taxon>Scolytinae</taxon>
        <taxon>Hypothenemus</taxon>
    </lineage>
</organism>
<dbReference type="InterPro" id="IPR003205">
    <property type="entry name" value="Cyt_c_oxidase_su8"/>
</dbReference>
<protein>
    <submittedName>
        <fullName evidence="2">Uncharacterized protein</fullName>
    </submittedName>
</protein>
<accession>A0ABD1F9G1</accession>
<feature type="transmembrane region" description="Helical" evidence="1">
    <location>
        <begin position="40"/>
        <end position="59"/>
    </location>
</feature>
<proteinExistence type="predicted"/>
<evidence type="ECO:0000313" key="3">
    <source>
        <dbReference type="Proteomes" id="UP001566132"/>
    </source>
</evidence>
<evidence type="ECO:0000313" key="2">
    <source>
        <dbReference type="EMBL" id="KAL1514240.1"/>
    </source>
</evidence>
<sequence>MIPSRALTMASQAPKLMHQCRNMSMISGPPTVKVSFAEKVIHGVLILAGISAYPSWVLVNIKNYRNRS</sequence>
<dbReference type="AlphaFoldDB" id="A0ABD1F9G1"/>
<dbReference type="EMBL" id="JBDJPC010000002">
    <property type="protein sequence ID" value="KAL1514240.1"/>
    <property type="molecule type" value="Genomic_DNA"/>
</dbReference>
<keyword evidence="3" id="KW-1185">Reference proteome</keyword>
<dbReference type="Pfam" id="PF02285">
    <property type="entry name" value="COX8"/>
    <property type="match status" value="1"/>
</dbReference>